<accession>A0A1Y2EEH5</accession>
<keyword evidence="2" id="KW-1185">Reference proteome</keyword>
<evidence type="ECO:0000313" key="2">
    <source>
        <dbReference type="Proteomes" id="UP000193689"/>
    </source>
</evidence>
<proteinExistence type="predicted"/>
<dbReference type="InParanoid" id="A0A1Y2EEH5"/>
<dbReference type="GeneID" id="63782021"/>
<dbReference type="RefSeq" id="XP_040719921.1">
    <property type="nucleotide sequence ID" value="XM_040865809.1"/>
</dbReference>
<reference evidence="1 2" key="1">
    <citation type="submission" date="2016-07" db="EMBL/GenBank/DDBJ databases">
        <title>Pervasive Adenine N6-methylation of Active Genes in Fungi.</title>
        <authorList>
            <consortium name="DOE Joint Genome Institute"/>
            <person name="Mondo S.J."/>
            <person name="Dannebaum R.O."/>
            <person name="Kuo R.C."/>
            <person name="Labutti K."/>
            <person name="Haridas S."/>
            <person name="Kuo A."/>
            <person name="Salamov A."/>
            <person name="Ahrendt S.R."/>
            <person name="Lipzen A."/>
            <person name="Sullivan W."/>
            <person name="Andreopoulos W.B."/>
            <person name="Clum A."/>
            <person name="Lindquist E."/>
            <person name="Daum C."/>
            <person name="Ramamoorthy G.K."/>
            <person name="Gryganskyi A."/>
            <person name="Culley D."/>
            <person name="Magnuson J.K."/>
            <person name="James T.Y."/>
            <person name="O'Malley M.A."/>
            <person name="Stajich J.E."/>
            <person name="Spatafora J.W."/>
            <person name="Visel A."/>
            <person name="Grigoriev I.V."/>
        </authorList>
    </citation>
    <scope>NUCLEOTIDE SEQUENCE [LARGE SCALE GENOMIC DNA]</scope>
    <source>
        <strain evidence="1 2">CBS 129021</strain>
    </source>
</reference>
<evidence type="ECO:0000313" key="1">
    <source>
        <dbReference type="EMBL" id="ORY69971.1"/>
    </source>
</evidence>
<organism evidence="1 2">
    <name type="scientific">Pseudomassariella vexata</name>
    <dbReference type="NCBI Taxonomy" id="1141098"/>
    <lineage>
        <taxon>Eukaryota</taxon>
        <taxon>Fungi</taxon>
        <taxon>Dikarya</taxon>
        <taxon>Ascomycota</taxon>
        <taxon>Pezizomycotina</taxon>
        <taxon>Sordariomycetes</taxon>
        <taxon>Xylariomycetidae</taxon>
        <taxon>Amphisphaeriales</taxon>
        <taxon>Pseudomassariaceae</taxon>
        <taxon>Pseudomassariella</taxon>
    </lineage>
</organism>
<dbReference type="Proteomes" id="UP000193689">
    <property type="component" value="Unassembled WGS sequence"/>
</dbReference>
<comment type="caution">
    <text evidence="1">The sequence shown here is derived from an EMBL/GenBank/DDBJ whole genome shotgun (WGS) entry which is preliminary data.</text>
</comment>
<name>A0A1Y2EEH5_9PEZI</name>
<protein>
    <submittedName>
        <fullName evidence="1">Uncharacterized protein</fullName>
    </submittedName>
</protein>
<sequence>MPAHNQPILGQASLGVDQHRIQYHTVWTVSRCRCLGRETPNPITWVGIGGLSSAISCATWKDPYEGEEMAMASFWANFVSEPLAGAGSLEPSNRGGANRVQVPWKAMSMNASNLQHPVAFSRNGFCYTIAISLSEFDSFVCPSALRLDLIGALL</sequence>
<dbReference type="AlphaFoldDB" id="A0A1Y2EEH5"/>
<dbReference type="EMBL" id="MCFJ01000002">
    <property type="protein sequence ID" value="ORY69971.1"/>
    <property type="molecule type" value="Genomic_DNA"/>
</dbReference>
<gene>
    <name evidence="1" type="ORF">BCR38DRAFT_96656</name>
</gene>